<dbReference type="InterPro" id="IPR029045">
    <property type="entry name" value="ClpP/crotonase-like_dom_sf"/>
</dbReference>
<accession>A0A382VQ71</accession>
<dbReference type="Pfam" id="PF00378">
    <property type="entry name" value="ECH_1"/>
    <property type="match status" value="1"/>
</dbReference>
<dbReference type="InterPro" id="IPR018376">
    <property type="entry name" value="Enoyl-CoA_hyd/isom_CS"/>
</dbReference>
<comment type="similarity">
    <text evidence="1">Belongs to the enoyl-CoA hydratase/isomerase family.</text>
</comment>
<sequence>MNSERPSINLDKSDGVATVVINNPRRRNCFTPDMFDQLHAAAEDIAGDATIRVAVLRGAGDKAFSAGMDIDSISVTDQYLDNFQAGEKCMNRATEAIAALEFPVIAGLRGACMGGGVQVAVAADFRLAADDLRFAVPAISLGVMYPLPPIEQLVRMAGPAAVKKLMIEGGTFDAASALALGLVEEIVPAAAFDQRLADMATTIAGHPPIVARA</sequence>
<dbReference type="Gene3D" id="3.90.226.10">
    <property type="entry name" value="2-enoyl-CoA Hydratase, Chain A, domain 1"/>
    <property type="match status" value="1"/>
</dbReference>
<proteinExistence type="inferred from homology"/>
<evidence type="ECO:0000256" key="1">
    <source>
        <dbReference type="ARBA" id="ARBA00005254"/>
    </source>
</evidence>
<dbReference type="GO" id="GO:0006635">
    <property type="term" value="P:fatty acid beta-oxidation"/>
    <property type="evidence" value="ECO:0007669"/>
    <property type="project" value="TreeGrafter"/>
</dbReference>
<dbReference type="PANTHER" id="PTHR11941:SF127">
    <property type="entry name" value="ENOYL-COA HYDRATASE ECHA18 (ENOYL HYDRASE) (UNSATURATED ACYL-COA HYDRATASE) (CROTONASE)-RELATED"/>
    <property type="match status" value="1"/>
</dbReference>
<gene>
    <name evidence="2" type="ORF">METZ01_LOCUS401428</name>
</gene>
<dbReference type="SUPFAM" id="SSF52096">
    <property type="entry name" value="ClpP/crotonase"/>
    <property type="match status" value="1"/>
</dbReference>
<dbReference type="GO" id="GO:0003824">
    <property type="term" value="F:catalytic activity"/>
    <property type="evidence" value="ECO:0007669"/>
    <property type="project" value="InterPro"/>
</dbReference>
<name>A0A382VQ71_9ZZZZ</name>
<feature type="non-terminal residue" evidence="2">
    <location>
        <position position="213"/>
    </location>
</feature>
<organism evidence="2">
    <name type="scientific">marine metagenome</name>
    <dbReference type="NCBI Taxonomy" id="408172"/>
    <lineage>
        <taxon>unclassified sequences</taxon>
        <taxon>metagenomes</taxon>
        <taxon>ecological metagenomes</taxon>
    </lineage>
</organism>
<dbReference type="InterPro" id="IPR001753">
    <property type="entry name" value="Enoyl-CoA_hydra/iso"/>
</dbReference>
<evidence type="ECO:0000313" key="2">
    <source>
        <dbReference type="EMBL" id="SVD48574.1"/>
    </source>
</evidence>
<dbReference type="PANTHER" id="PTHR11941">
    <property type="entry name" value="ENOYL-COA HYDRATASE-RELATED"/>
    <property type="match status" value="1"/>
</dbReference>
<dbReference type="AlphaFoldDB" id="A0A382VQ71"/>
<evidence type="ECO:0008006" key="3">
    <source>
        <dbReference type="Google" id="ProtNLM"/>
    </source>
</evidence>
<dbReference type="EMBL" id="UINC01153709">
    <property type="protein sequence ID" value="SVD48574.1"/>
    <property type="molecule type" value="Genomic_DNA"/>
</dbReference>
<protein>
    <recommendedName>
        <fullName evidence="3">Enoyl-CoA hydratase</fullName>
    </recommendedName>
</protein>
<dbReference type="PROSITE" id="PS00166">
    <property type="entry name" value="ENOYL_COA_HYDRATASE"/>
    <property type="match status" value="1"/>
</dbReference>
<dbReference type="CDD" id="cd06558">
    <property type="entry name" value="crotonase-like"/>
    <property type="match status" value="1"/>
</dbReference>
<reference evidence="2" key="1">
    <citation type="submission" date="2018-05" db="EMBL/GenBank/DDBJ databases">
        <authorList>
            <person name="Lanie J.A."/>
            <person name="Ng W.-L."/>
            <person name="Kazmierczak K.M."/>
            <person name="Andrzejewski T.M."/>
            <person name="Davidsen T.M."/>
            <person name="Wayne K.J."/>
            <person name="Tettelin H."/>
            <person name="Glass J.I."/>
            <person name="Rusch D."/>
            <person name="Podicherti R."/>
            <person name="Tsui H.-C.T."/>
            <person name="Winkler M.E."/>
        </authorList>
    </citation>
    <scope>NUCLEOTIDE SEQUENCE</scope>
</reference>